<dbReference type="EMBL" id="JBBPHU010000003">
    <property type="protein sequence ID" value="KAK7519960.1"/>
    <property type="molecule type" value="Genomic_DNA"/>
</dbReference>
<feature type="compositionally biased region" description="Basic and acidic residues" evidence="1">
    <location>
        <begin position="24"/>
        <end position="68"/>
    </location>
</feature>
<sequence length="318" mass="36999">MSRSSKEASPQDEEDDYMNMVIQEPDRKESQLQRIQREKRDRIERSQRAKKTKEQREDETEEAMKKPLDSSNKGFQMLAKMGFDPSTKPNAQPIVVERRGREGIGVETDKKRKAREAFDEHAKKAKVEKETVEEYTARVMQERKDKRAEGQFVGAQRVAEKLDIDAEEQAAAEVQDQDDSATKKPAFVIEGTSRPLKSIPVLWRGLVRGRLEHDGEARMRKHLLSTDASRLPTFDDSELDVDDKRALERKDKTEIVVHEDLAEEDAELEEFMALEPQQRLEKAVVYLREKHRYCFWCKFQYPDEDMEGCPGITEEDHD</sequence>
<feature type="compositionally biased region" description="Basic and acidic residues" evidence="1">
    <location>
        <begin position="96"/>
        <end position="129"/>
    </location>
</feature>
<comment type="caution">
    <text evidence="3">The sequence shown here is derived from an EMBL/GenBank/DDBJ whole genome shotgun (WGS) entry which is preliminary data.</text>
</comment>
<dbReference type="SMART" id="SM01173">
    <property type="entry name" value="DUF4187"/>
    <property type="match status" value="1"/>
</dbReference>
<proteinExistence type="predicted"/>
<dbReference type="InterPro" id="IPR025239">
    <property type="entry name" value="DUF4187"/>
</dbReference>
<evidence type="ECO:0000259" key="2">
    <source>
        <dbReference type="SMART" id="SM01173"/>
    </source>
</evidence>
<organism evidence="3 4">
    <name type="scientific">Phyllosticta citriasiana</name>
    <dbReference type="NCBI Taxonomy" id="595635"/>
    <lineage>
        <taxon>Eukaryota</taxon>
        <taxon>Fungi</taxon>
        <taxon>Dikarya</taxon>
        <taxon>Ascomycota</taxon>
        <taxon>Pezizomycotina</taxon>
        <taxon>Dothideomycetes</taxon>
        <taxon>Dothideomycetes incertae sedis</taxon>
        <taxon>Botryosphaeriales</taxon>
        <taxon>Phyllostictaceae</taxon>
        <taxon>Phyllosticta</taxon>
    </lineage>
</organism>
<feature type="region of interest" description="Disordered" evidence="1">
    <location>
        <begin position="1"/>
        <end position="129"/>
    </location>
</feature>
<feature type="domain" description="DUF4187" evidence="2">
    <location>
        <begin position="265"/>
        <end position="317"/>
    </location>
</feature>
<dbReference type="Proteomes" id="UP001363622">
    <property type="component" value="Unassembled WGS sequence"/>
</dbReference>
<evidence type="ECO:0000313" key="4">
    <source>
        <dbReference type="Proteomes" id="UP001363622"/>
    </source>
</evidence>
<accession>A0ABR1KQX5</accession>
<dbReference type="Pfam" id="PF13821">
    <property type="entry name" value="DUF4187"/>
    <property type="match status" value="1"/>
</dbReference>
<evidence type="ECO:0000313" key="3">
    <source>
        <dbReference type="EMBL" id="KAK7519960.1"/>
    </source>
</evidence>
<dbReference type="InterPro" id="IPR039249">
    <property type="entry name" value="GPATCH11"/>
</dbReference>
<evidence type="ECO:0000256" key="1">
    <source>
        <dbReference type="SAM" id="MobiDB-lite"/>
    </source>
</evidence>
<name>A0ABR1KQX5_9PEZI</name>
<protein>
    <recommendedName>
        <fullName evidence="2">DUF4187 domain-containing protein</fullName>
    </recommendedName>
</protein>
<keyword evidence="4" id="KW-1185">Reference proteome</keyword>
<gene>
    <name evidence="3" type="ORF">IWZ03DRAFT_404715</name>
</gene>
<dbReference type="PANTHER" id="PTHR21032:SF0">
    <property type="entry name" value="G PATCH DOMAIN-CONTAINING PROTEIN 11"/>
    <property type="match status" value="1"/>
</dbReference>
<dbReference type="PANTHER" id="PTHR21032">
    <property type="entry name" value="G PATCH DOMAIN-CONTAINING PROTEIN 11"/>
    <property type="match status" value="1"/>
</dbReference>
<reference evidence="3 4" key="1">
    <citation type="submission" date="2024-04" db="EMBL/GenBank/DDBJ databases">
        <title>Phyllosticta paracitricarpa is synonymous to the EU quarantine fungus P. citricarpa based on phylogenomic analyses.</title>
        <authorList>
            <consortium name="Lawrence Berkeley National Laboratory"/>
            <person name="Van Ingen-Buijs V.A."/>
            <person name="Van Westerhoven A.C."/>
            <person name="Haridas S."/>
            <person name="Skiadas P."/>
            <person name="Martin F."/>
            <person name="Groenewald J.Z."/>
            <person name="Crous P.W."/>
            <person name="Seidl M.F."/>
        </authorList>
    </citation>
    <scope>NUCLEOTIDE SEQUENCE [LARGE SCALE GENOMIC DNA]</scope>
    <source>
        <strain evidence="3 4">CBS 123371</strain>
    </source>
</reference>